<dbReference type="EMBL" id="LT598492">
    <property type="protein sequence ID" value="SCW00966.1"/>
    <property type="molecule type" value="Genomic_DNA"/>
</dbReference>
<feature type="transmembrane region" description="Helical" evidence="1">
    <location>
        <begin position="145"/>
        <end position="163"/>
    </location>
</feature>
<evidence type="ECO:0000256" key="1">
    <source>
        <dbReference type="SAM" id="Phobius"/>
    </source>
</evidence>
<reference evidence="2 3" key="1">
    <citation type="submission" date="2016-03" db="EMBL/GenBank/DDBJ databases">
        <authorList>
            <person name="Devillers H."/>
        </authorList>
    </citation>
    <scope>NUCLEOTIDE SEQUENCE [LARGE SCALE GENOMIC DNA]</scope>
    <source>
        <strain evidence="2">CBS 6772</strain>
    </source>
</reference>
<feature type="transmembrane region" description="Helical" evidence="1">
    <location>
        <begin position="86"/>
        <end position="103"/>
    </location>
</feature>
<protein>
    <submittedName>
        <fullName evidence="2">LAFE_0D02080g1_1</fullName>
    </submittedName>
</protein>
<evidence type="ECO:0000313" key="3">
    <source>
        <dbReference type="Proteomes" id="UP000190831"/>
    </source>
</evidence>
<feature type="transmembrane region" description="Helical" evidence="1">
    <location>
        <begin position="123"/>
        <end position="139"/>
    </location>
</feature>
<accession>A0A1G4MAZ5</accession>
<keyword evidence="3" id="KW-1185">Reference proteome</keyword>
<keyword evidence="1" id="KW-0472">Membrane</keyword>
<dbReference type="OMA" id="CINIRYD"/>
<keyword evidence="1" id="KW-0812">Transmembrane</keyword>
<dbReference type="AlphaFoldDB" id="A0A1G4MAZ5"/>
<keyword evidence="1" id="KW-1133">Transmembrane helix</keyword>
<name>A0A1G4MAZ5_LACFM</name>
<organism evidence="2 3">
    <name type="scientific">Lachancea fermentati</name>
    <name type="common">Zygosaccharomyces fermentati</name>
    <dbReference type="NCBI Taxonomy" id="4955"/>
    <lineage>
        <taxon>Eukaryota</taxon>
        <taxon>Fungi</taxon>
        <taxon>Dikarya</taxon>
        <taxon>Ascomycota</taxon>
        <taxon>Saccharomycotina</taxon>
        <taxon>Saccharomycetes</taxon>
        <taxon>Saccharomycetales</taxon>
        <taxon>Saccharomycetaceae</taxon>
        <taxon>Lachancea</taxon>
    </lineage>
</organism>
<evidence type="ECO:0000313" key="2">
    <source>
        <dbReference type="EMBL" id="SCW00966.1"/>
    </source>
</evidence>
<dbReference type="STRING" id="4955.A0A1G4MAZ5"/>
<gene>
    <name evidence="2" type="ORF">LAFE_0D02080G</name>
</gene>
<feature type="transmembrane region" description="Helical" evidence="1">
    <location>
        <begin position="52"/>
        <end position="74"/>
    </location>
</feature>
<dbReference type="PANTHER" id="PTHR36784:SF1">
    <property type="entry name" value="HISTONE-LYSINE N-METHYLTRANSFERASE"/>
    <property type="match status" value="1"/>
</dbReference>
<dbReference type="PANTHER" id="PTHR36784">
    <property type="entry name" value="HISTONE-LYSINE N-METHYLTRANSFERASE"/>
    <property type="match status" value="1"/>
</dbReference>
<dbReference type="Proteomes" id="UP000190831">
    <property type="component" value="Chromosome D"/>
</dbReference>
<dbReference type="OrthoDB" id="4074030at2759"/>
<proteinExistence type="predicted"/>
<sequence>MSRLRRFNRKVLRGIGSDSDNDEITFLPLDSDEQEELINRFEVRSQSKDNQYIQLLSVAYLICCGLFILLLVRLRRKEDQSTNKRLALFSINSIVSSLIYLRYEIAKNFEFFKYRFQLTTKRINTLNCILLLLITWQVTEEVNMKSMQFLFHIPLLLFVVTFLTRKWIRDLDRELDDLRGLKYKFKNA</sequence>